<protein>
    <submittedName>
        <fullName evidence="2">Sulfide:quinone oxidoreductase</fullName>
    </submittedName>
</protein>
<dbReference type="InterPro" id="IPR052541">
    <property type="entry name" value="SQRD"/>
</dbReference>
<dbReference type="InterPro" id="IPR036188">
    <property type="entry name" value="FAD/NAD-bd_sf"/>
</dbReference>
<dbReference type="EMBL" id="FONR01000027">
    <property type="protein sequence ID" value="SFG74062.1"/>
    <property type="molecule type" value="Genomic_DNA"/>
</dbReference>
<evidence type="ECO:0000259" key="1">
    <source>
        <dbReference type="Pfam" id="PF07992"/>
    </source>
</evidence>
<dbReference type="Pfam" id="PF07992">
    <property type="entry name" value="Pyr_redox_2"/>
    <property type="match status" value="1"/>
</dbReference>
<proteinExistence type="predicted"/>
<organism evidence="2 3">
    <name type="scientific">Streptomyces mirabilis</name>
    <dbReference type="NCBI Taxonomy" id="68239"/>
    <lineage>
        <taxon>Bacteria</taxon>
        <taxon>Bacillati</taxon>
        <taxon>Actinomycetota</taxon>
        <taxon>Actinomycetes</taxon>
        <taxon>Kitasatosporales</taxon>
        <taxon>Streptomycetaceae</taxon>
        <taxon>Streptomyces</taxon>
    </lineage>
</organism>
<name>A0A1I2UAB4_9ACTN</name>
<dbReference type="Gene3D" id="3.50.50.60">
    <property type="entry name" value="FAD/NAD(P)-binding domain"/>
    <property type="match status" value="2"/>
</dbReference>
<feature type="domain" description="FAD/NAD(P)-binding" evidence="1">
    <location>
        <begin position="16"/>
        <end position="130"/>
    </location>
</feature>
<accession>A0A1I2UAB4</accession>
<gene>
    <name evidence="2" type="ORF">SAMN02787118_12766</name>
</gene>
<dbReference type="PANTHER" id="PTHR43755">
    <property type="match status" value="1"/>
</dbReference>
<dbReference type="AlphaFoldDB" id="A0A1I2UAB4"/>
<evidence type="ECO:0000313" key="2">
    <source>
        <dbReference type="EMBL" id="SFG74062.1"/>
    </source>
</evidence>
<reference evidence="2 3" key="1">
    <citation type="submission" date="2016-10" db="EMBL/GenBank/DDBJ databases">
        <authorList>
            <person name="de Groot N.N."/>
        </authorList>
    </citation>
    <scope>NUCLEOTIDE SEQUENCE [LARGE SCALE GENOMIC DNA]</scope>
    <source>
        <strain evidence="2 3">OK461</strain>
    </source>
</reference>
<sequence>MPGPYLPHDSGGMGKHIVILGGGTAGTLTANRLRRVYDEDECRITVVDQDDDHVYQPGLLFVPFGAAEPHHLVRSRPRQLHAATDYKQAQIERVDLDARAVYLSGGIRLGYDVLVVATGAALLPEETEGLTGPGWGEKVFTFYDLPGAVGLHHALERFEGGRVVVNVADLPIKCPVAPLEFAFLADWYFQRRGIRDKVRLTYATPLDGAFTKPVAAKTLGGLLADKGIELVTEFTLGEVDGEGGRLVSYDEREVPFDLAVVVPLHGGAEYVGRSPGLGDELGFVPVDQHTLQHPEHPEVFAIGDAAGLPASKAGSVAHFAGETLVHNIGRFLAGQPLDATFDGHTNCFVETGFHKALLIDFNYDTEPLPGHFPAVVGLPLLKESHANHLGKLAFEWLYWHSLLPGRELPGIDSAMPEHGKHHVHA</sequence>
<dbReference type="SUPFAM" id="SSF51905">
    <property type="entry name" value="FAD/NAD(P)-binding domain"/>
    <property type="match status" value="2"/>
</dbReference>
<evidence type="ECO:0000313" key="3">
    <source>
        <dbReference type="Proteomes" id="UP000181942"/>
    </source>
</evidence>
<dbReference type="Proteomes" id="UP000181942">
    <property type="component" value="Unassembled WGS sequence"/>
</dbReference>
<dbReference type="GO" id="GO:0016491">
    <property type="term" value="F:oxidoreductase activity"/>
    <property type="evidence" value="ECO:0007669"/>
    <property type="project" value="InterPro"/>
</dbReference>
<dbReference type="InterPro" id="IPR023753">
    <property type="entry name" value="FAD/NAD-binding_dom"/>
</dbReference>
<dbReference type="PANTHER" id="PTHR43755:SF1">
    <property type="entry name" value="FAD-DEPENDENT PYRIDINE NUCLEOTIDE-DISULPHIDE OXIDOREDUCTASE"/>
    <property type="match status" value="1"/>
</dbReference>